<dbReference type="Gene3D" id="1.10.238.160">
    <property type="match status" value="1"/>
</dbReference>
<name>A0A3S0IID6_9GAMM</name>
<feature type="domain" description="Helix-turn-helix" evidence="1">
    <location>
        <begin position="8"/>
        <end position="59"/>
    </location>
</feature>
<comment type="caution">
    <text evidence="2">The sequence shown here is derived from an EMBL/GenBank/DDBJ whole genome shotgun (WGS) entry which is preliminary data.</text>
</comment>
<dbReference type="EMBL" id="RXNV01000001">
    <property type="protein sequence ID" value="RTR34746.1"/>
    <property type="molecule type" value="Genomic_DNA"/>
</dbReference>
<gene>
    <name evidence="2" type="ORF">EKG39_03555</name>
</gene>
<protein>
    <submittedName>
        <fullName evidence="2">Helix-turn-helix domain-containing protein</fullName>
    </submittedName>
</protein>
<evidence type="ECO:0000259" key="1">
    <source>
        <dbReference type="Pfam" id="PF12728"/>
    </source>
</evidence>
<reference evidence="2 3" key="1">
    <citation type="submission" date="2018-12" db="EMBL/GenBank/DDBJ databases">
        <authorList>
            <person name="Yu L."/>
        </authorList>
    </citation>
    <scope>NUCLEOTIDE SEQUENCE [LARGE SCALE GENOMIC DNA]</scope>
    <source>
        <strain evidence="2 3">HAW-EB5</strain>
    </source>
</reference>
<accession>A0A3S0IID6</accession>
<evidence type="ECO:0000313" key="2">
    <source>
        <dbReference type="EMBL" id="RTR34746.1"/>
    </source>
</evidence>
<dbReference type="OrthoDB" id="5298532at2"/>
<sequence>MYPQTPRLLTIKQVCKLVNRDRRTIWKWVKDGIFIKPVKMQGRTVGFREKDLIEWIENNGE</sequence>
<dbReference type="Pfam" id="PF12728">
    <property type="entry name" value="HTH_17"/>
    <property type="match status" value="1"/>
</dbReference>
<dbReference type="GO" id="GO:0003677">
    <property type="term" value="F:DNA binding"/>
    <property type="evidence" value="ECO:0007669"/>
    <property type="project" value="InterPro"/>
</dbReference>
<proteinExistence type="predicted"/>
<organism evidence="2 3">
    <name type="scientific">Shewanella atlantica</name>
    <dbReference type="NCBI Taxonomy" id="271099"/>
    <lineage>
        <taxon>Bacteria</taxon>
        <taxon>Pseudomonadati</taxon>
        <taxon>Pseudomonadota</taxon>
        <taxon>Gammaproteobacteria</taxon>
        <taxon>Alteromonadales</taxon>
        <taxon>Shewanellaceae</taxon>
        <taxon>Shewanella</taxon>
    </lineage>
</organism>
<dbReference type="AlphaFoldDB" id="A0A3S0IID6"/>
<dbReference type="Proteomes" id="UP000282060">
    <property type="component" value="Unassembled WGS sequence"/>
</dbReference>
<dbReference type="InterPro" id="IPR009061">
    <property type="entry name" value="DNA-bd_dom_put_sf"/>
</dbReference>
<evidence type="ECO:0000313" key="3">
    <source>
        <dbReference type="Proteomes" id="UP000282060"/>
    </source>
</evidence>
<dbReference type="RefSeq" id="WP_126504264.1">
    <property type="nucleotide sequence ID" value="NZ_RXNV01000001.1"/>
</dbReference>
<dbReference type="SUPFAM" id="SSF46955">
    <property type="entry name" value="Putative DNA-binding domain"/>
    <property type="match status" value="1"/>
</dbReference>
<dbReference type="NCBIfam" id="TIGR01764">
    <property type="entry name" value="excise"/>
    <property type="match status" value="1"/>
</dbReference>
<dbReference type="InterPro" id="IPR041657">
    <property type="entry name" value="HTH_17"/>
</dbReference>
<keyword evidence="3" id="KW-1185">Reference proteome</keyword>
<dbReference type="InterPro" id="IPR010093">
    <property type="entry name" value="SinI_DNA-bd"/>
</dbReference>